<evidence type="ECO:0000313" key="1">
    <source>
        <dbReference type="EMBL" id="AYG01716.1"/>
    </source>
</evidence>
<dbReference type="Proteomes" id="UP000269374">
    <property type="component" value="Chromosome"/>
</dbReference>
<organism evidence="1 2">
    <name type="scientific">Lactococcus allomyrinae</name>
    <dbReference type="NCBI Taxonomy" id="2419773"/>
    <lineage>
        <taxon>Bacteria</taxon>
        <taxon>Bacillati</taxon>
        <taxon>Bacillota</taxon>
        <taxon>Bacilli</taxon>
        <taxon>Lactobacillales</taxon>
        <taxon>Streptococcaceae</taxon>
        <taxon>Lactococcus</taxon>
    </lineage>
</organism>
<evidence type="ECO:0000313" key="2">
    <source>
        <dbReference type="Proteomes" id="UP000269374"/>
    </source>
</evidence>
<name>A0A387BL30_9LACT</name>
<dbReference type="AlphaFoldDB" id="A0A387BL30"/>
<reference evidence="1 2" key="1">
    <citation type="submission" date="2018-09" db="EMBL/GenBank/DDBJ databases">
        <title>Genome sequencing of strain 1JSPR-7.</title>
        <authorList>
            <person name="Heo J."/>
            <person name="Kim S.-J."/>
            <person name="Kwon S.-W."/>
        </authorList>
    </citation>
    <scope>NUCLEOTIDE SEQUENCE [LARGE SCALE GENOMIC DNA]</scope>
    <source>
        <strain evidence="1 2">1JSPR-7</strain>
    </source>
</reference>
<protein>
    <submittedName>
        <fullName evidence="1">Uncharacterized protein</fullName>
    </submittedName>
</protein>
<gene>
    <name evidence="1" type="ORF">D7I46_12015</name>
</gene>
<dbReference type="RefSeq" id="WP_120773085.1">
    <property type="nucleotide sequence ID" value="NZ_CP032627.1"/>
</dbReference>
<sequence>MATTDPCNCTPLDLADVEELNDVNEQLVCQEAVIIGGTAPCDLPVELEEAWAKLCCMNKSYNNILIQMKEKIDILDNIINNLIDGGAMNPDGTFPAGKHIAYGNINLFGGTQDGNSFIRTNKGSTENDITAGIN</sequence>
<dbReference type="EMBL" id="CP032627">
    <property type="protein sequence ID" value="AYG01716.1"/>
    <property type="molecule type" value="Genomic_DNA"/>
</dbReference>
<dbReference type="KEGG" id="lact:D7I46_12015"/>
<dbReference type="OrthoDB" id="2178790at2"/>
<proteinExistence type="predicted"/>
<keyword evidence="2" id="KW-1185">Reference proteome</keyword>
<accession>A0A387BL30</accession>